<gene>
    <name evidence="2" type="ORF">J3491_06660</name>
</gene>
<evidence type="ECO:0000313" key="3">
    <source>
        <dbReference type="Proteomes" id="UP000664161"/>
    </source>
</evidence>
<keyword evidence="1" id="KW-0812">Transmembrane</keyword>
<reference evidence="2 3" key="1">
    <citation type="submission" date="2021-03" db="EMBL/GenBank/DDBJ databases">
        <authorList>
            <person name="Shang D.-D."/>
            <person name="Du Z.-J."/>
            <person name="Chen G.-J."/>
        </authorList>
    </citation>
    <scope>NUCLEOTIDE SEQUENCE [LARGE SCALE GENOMIC DNA]</scope>
    <source>
        <strain evidence="2 3">F2608</strain>
    </source>
</reference>
<evidence type="ECO:0000256" key="1">
    <source>
        <dbReference type="SAM" id="Phobius"/>
    </source>
</evidence>
<dbReference type="RefSeq" id="WP_207969604.1">
    <property type="nucleotide sequence ID" value="NZ_JAGBKN010000011.1"/>
</dbReference>
<dbReference type="EMBL" id="JAGBKN010000011">
    <property type="protein sequence ID" value="MBO1517014.1"/>
    <property type="molecule type" value="Genomic_DNA"/>
</dbReference>
<evidence type="ECO:0008006" key="4">
    <source>
        <dbReference type="Google" id="ProtNLM"/>
    </source>
</evidence>
<keyword evidence="3" id="KW-1185">Reference proteome</keyword>
<feature type="transmembrane region" description="Helical" evidence="1">
    <location>
        <begin position="43"/>
        <end position="61"/>
    </location>
</feature>
<comment type="caution">
    <text evidence="2">The sequence shown here is derived from an EMBL/GenBank/DDBJ whole genome shotgun (WGS) entry which is preliminary data.</text>
</comment>
<dbReference type="AlphaFoldDB" id="A0AAW4INY5"/>
<keyword evidence="1" id="KW-0472">Membrane</keyword>
<protein>
    <recommendedName>
        <fullName evidence="4">DUF2244 domain-containing protein</fullName>
    </recommendedName>
</protein>
<organism evidence="2 3">
    <name type="scientific">Psychrobacter halodurans</name>
    <dbReference type="NCBI Taxonomy" id="2818439"/>
    <lineage>
        <taxon>Bacteria</taxon>
        <taxon>Pseudomonadati</taxon>
        <taxon>Pseudomonadota</taxon>
        <taxon>Gammaproteobacteria</taxon>
        <taxon>Moraxellales</taxon>
        <taxon>Moraxellaceae</taxon>
        <taxon>Psychrobacter</taxon>
    </lineage>
</organism>
<keyword evidence="1" id="KW-1133">Transmembrane helix</keyword>
<feature type="transmembrane region" description="Helical" evidence="1">
    <location>
        <begin position="21"/>
        <end position="37"/>
    </location>
</feature>
<accession>A0AAW4INY5</accession>
<name>A0AAW4INY5_9GAMM</name>
<sequence length="152" mass="17240">MDSITALRIDTAIEPRSRLRLLLYLSLASIMIGLGLLASLALWQYVLVLVVTAAVVGYLTVSRPILLHLSQPPVSQRLDQHWQLLMRTAQGEGLWLANLQAIHRFEWALSFEFDIIEPYQRSLAVTVFRDQVSPEQWRELNVLANMSTGNTV</sequence>
<proteinExistence type="predicted"/>
<dbReference type="Proteomes" id="UP000664161">
    <property type="component" value="Unassembled WGS sequence"/>
</dbReference>
<evidence type="ECO:0000313" key="2">
    <source>
        <dbReference type="EMBL" id="MBO1517014.1"/>
    </source>
</evidence>